<dbReference type="Proteomes" id="UP001596989">
    <property type="component" value="Unassembled WGS sequence"/>
</dbReference>
<dbReference type="EMBL" id="JBHTJZ010000007">
    <property type="protein sequence ID" value="MFD0959156.1"/>
    <property type="molecule type" value="Genomic_DNA"/>
</dbReference>
<dbReference type="InterPro" id="IPR011335">
    <property type="entry name" value="Restrct_endonuc-II-like"/>
</dbReference>
<evidence type="ECO:0000256" key="7">
    <source>
        <dbReference type="ARBA" id="ARBA00022840"/>
    </source>
</evidence>
<dbReference type="SUPFAM" id="SSF52980">
    <property type="entry name" value="Restriction endonuclease-like"/>
    <property type="match status" value="1"/>
</dbReference>
<evidence type="ECO:0000256" key="9">
    <source>
        <dbReference type="ARBA" id="ARBA00023204"/>
    </source>
</evidence>
<sequence>MDLIDRLYRKINEAPLSPKVLLARSYAQGHQLLEQICKRHGAVCNVEVQTLRGVVTANVKAELYRRQISLLHEEQAVWVVRLLMKQLAEENPKSYITEAMLQPGIVSKVNCALSDMRLAGIRSDEVNAEHFTNGLKGEYLKRLLAAYERYLQENRRTDIAGLMAYLKPGADNSVYLAFTPTGWTWAERQMIHKLADGQLCYLDPDAPFHANEAFSTNRCKMFRAAGSLAEVREGIRRMLSDPIALDRMEIILSDYEHYAPILYSHVEALGIEYTLSDGLPLIYCAAGKAATGILDWVTEGFPVKRLAELLRHGHILFPDERWSRSEWVRFLEKSNIGWGRDRYVAMLRPERLTEEEREQGAALNHYMRDWLNQLPEGHEWNPLDLLRWVSHVVQNYVPTGSLDDASVCAALKEMTVRYATCPSEPMPMDSVIPYVREMLAGIRIRVTATPRPGMLHVSSLQNGGWSGRERTWIVGVDERTWRISAVQDPLLLDQERMALSKSLETVQERAKRVRSERESRLSQIRGEVWLSYASYDVGEHKSQGSAFQLLQVLRLQAGDESLDFGALEQALGEPYRVMDIAHAAELTAPMDGIDSWAGLLQEPGDKRKDGWQIMLESYPDLAAGYRAHALRQGEKLTAYDGWLAIDAGAIPTGLEAVQQQDIISVSQLETYASCGLHYYFFYLLKLRPKDVAEFDRSRWLQAGDRGTLLHDVFRRYLEDVTDNGTKPARHDRSRLVDGMETVIEEYAVAVPAPNDHVFAKECEEIRRDVEVFYRNEVDNRDQPLFFELALATPDGEPMEIQLSDDIRYKLRGFVDRVDRIGPHEYRIIDYKTGSRSKYNDSDYFSGGTQLQLAMYAIAVEQWLRDTGVDPEARVTEAEYVFPTERGRGEKVRRIQNRRDELAVIVAKLLASRNSGIYVPAKDAMTCRWCHYQAVCGSHAEWMAGKRDSSLNADTLGKLLEVERIG</sequence>
<keyword evidence="2" id="KW-0547">Nucleotide-binding</keyword>
<keyword evidence="5" id="KW-0347">Helicase</keyword>
<dbReference type="InterPro" id="IPR027417">
    <property type="entry name" value="P-loop_NTPase"/>
</dbReference>
<reference evidence="12" key="1">
    <citation type="journal article" date="2019" name="Int. J. Syst. Evol. Microbiol.">
        <title>The Global Catalogue of Microorganisms (GCM) 10K type strain sequencing project: providing services to taxonomists for standard genome sequencing and annotation.</title>
        <authorList>
            <consortium name="The Broad Institute Genomics Platform"/>
            <consortium name="The Broad Institute Genome Sequencing Center for Infectious Disease"/>
            <person name="Wu L."/>
            <person name="Ma J."/>
        </authorList>
    </citation>
    <scope>NUCLEOTIDE SEQUENCE [LARGE SCALE GENOMIC DNA]</scope>
    <source>
        <strain evidence="12">CCUG 59129</strain>
    </source>
</reference>
<feature type="domain" description="PD-(D/E)XK endonuclease-like" evidence="10">
    <location>
        <begin position="663"/>
        <end position="935"/>
    </location>
</feature>
<dbReference type="InterPro" id="IPR011604">
    <property type="entry name" value="PDDEXK-like_dom_sf"/>
</dbReference>
<evidence type="ECO:0000256" key="1">
    <source>
        <dbReference type="ARBA" id="ARBA00022722"/>
    </source>
</evidence>
<evidence type="ECO:0000313" key="12">
    <source>
        <dbReference type="Proteomes" id="UP001596989"/>
    </source>
</evidence>
<evidence type="ECO:0000256" key="4">
    <source>
        <dbReference type="ARBA" id="ARBA00022801"/>
    </source>
</evidence>
<keyword evidence="3" id="KW-0227">DNA damage</keyword>
<keyword evidence="12" id="KW-1185">Reference proteome</keyword>
<keyword evidence="6" id="KW-0269">Exonuclease</keyword>
<comment type="caution">
    <text evidence="11">The sequence shown here is derived from an EMBL/GenBank/DDBJ whole genome shotgun (WGS) entry which is preliminary data.</text>
</comment>
<dbReference type="SUPFAM" id="SSF52540">
    <property type="entry name" value="P-loop containing nucleoside triphosphate hydrolases"/>
    <property type="match status" value="1"/>
</dbReference>
<keyword evidence="7" id="KW-0067">ATP-binding</keyword>
<organism evidence="11 12">
    <name type="scientific">Paenibacillus chungangensis</name>
    <dbReference type="NCBI Taxonomy" id="696535"/>
    <lineage>
        <taxon>Bacteria</taxon>
        <taxon>Bacillati</taxon>
        <taxon>Bacillota</taxon>
        <taxon>Bacilli</taxon>
        <taxon>Bacillales</taxon>
        <taxon>Paenibacillaceae</taxon>
        <taxon>Paenibacillus</taxon>
    </lineage>
</organism>
<gene>
    <name evidence="11" type="ORF">ACFQ2I_07120</name>
</gene>
<accession>A0ABW3HNT0</accession>
<dbReference type="InterPro" id="IPR038726">
    <property type="entry name" value="PDDEXK_AddAB-type"/>
</dbReference>
<evidence type="ECO:0000259" key="10">
    <source>
        <dbReference type="Pfam" id="PF12705"/>
    </source>
</evidence>
<name>A0ABW3HNT0_9BACL</name>
<dbReference type="RefSeq" id="WP_377563117.1">
    <property type="nucleotide sequence ID" value="NZ_JBHTJZ010000007.1"/>
</dbReference>
<evidence type="ECO:0000256" key="3">
    <source>
        <dbReference type="ARBA" id="ARBA00022763"/>
    </source>
</evidence>
<evidence type="ECO:0000256" key="2">
    <source>
        <dbReference type="ARBA" id="ARBA00022741"/>
    </source>
</evidence>
<evidence type="ECO:0000256" key="5">
    <source>
        <dbReference type="ARBA" id="ARBA00022806"/>
    </source>
</evidence>
<evidence type="ECO:0000313" key="11">
    <source>
        <dbReference type="EMBL" id="MFD0959156.1"/>
    </source>
</evidence>
<evidence type="ECO:0000256" key="6">
    <source>
        <dbReference type="ARBA" id="ARBA00022839"/>
    </source>
</evidence>
<evidence type="ECO:0000256" key="8">
    <source>
        <dbReference type="ARBA" id="ARBA00023125"/>
    </source>
</evidence>
<keyword evidence="9" id="KW-0234">DNA repair</keyword>
<protein>
    <submittedName>
        <fullName evidence="11">PD-(D/E)XK nuclease family protein</fullName>
    </submittedName>
</protein>
<dbReference type="Pfam" id="PF12705">
    <property type="entry name" value="PDDEXK_1"/>
    <property type="match status" value="1"/>
</dbReference>
<keyword evidence="1" id="KW-0540">Nuclease</keyword>
<keyword evidence="4" id="KW-0378">Hydrolase</keyword>
<proteinExistence type="predicted"/>
<keyword evidence="8" id="KW-0238">DNA-binding</keyword>
<dbReference type="Gene3D" id="3.90.320.10">
    <property type="match status" value="1"/>
</dbReference>